<accession>A0A3A3GG76</accession>
<dbReference type="Gene3D" id="1.10.357.10">
    <property type="entry name" value="Tetracycline Repressor, domain 2"/>
    <property type="match status" value="1"/>
</dbReference>
<dbReference type="PANTHER" id="PTHR43479">
    <property type="entry name" value="ACREF/ENVCD OPERON REPRESSOR-RELATED"/>
    <property type="match status" value="1"/>
</dbReference>
<dbReference type="Proteomes" id="UP000266177">
    <property type="component" value="Unassembled WGS sequence"/>
</dbReference>
<evidence type="ECO:0000256" key="1">
    <source>
        <dbReference type="ARBA" id="ARBA00023125"/>
    </source>
</evidence>
<organism evidence="5 6">
    <name type="scientific">Paenibacillus thiaminolyticus</name>
    <name type="common">Bacillus thiaminolyticus</name>
    <dbReference type="NCBI Taxonomy" id="49283"/>
    <lineage>
        <taxon>Bacteria</taxon>
        <taxon>Bacillati</taxon>
        <taxon>Bacillota</taxon>
        <taxon>Bacilli</taxon>
        <taxon>Bacillales</taxon>
        <taxon>Paenibacillaceae</taxon>
        <taxon>Paenibacillus</taxon>
    </lineage>
</organism>
<feature type="region of interest" description="Disordered" evidence="3">
    <location>
        <begin position="206"/>
        <end position="235"/>
    </location>
</feature>
<feature type="compositionally biased region" description="Low complexity" evidence="3">
    <location>
        <begin position="209"/>
        <end position="219"/>
    </location>
</feature>
<name>A0A3A3GG76_PANTH</name>
<dbReference type="OrthoDB" id="9810250at2"/>
<dbReference type="PROSITE" id="PS50977">
    <property type="entry name" value="HTH_TETR_2"/>
    <property type="match status" value="1"/>
</dbReference>
<gene>
    <name evidence="5" type="ORF">DQX05_19905</name>
</gene>
<proteinExistence type="predicted"/>
<feature type="domain" description="HTH tetR-type" evidence="4">
    <location>
        <begin position="11"/>
        <end position="71"/>
    </location>
</feature>
<sequence>MGKKPEDRRVRKTKKTIIAAYTTLLQAKMINEISVQEIVELADVNRSTFYLHYNDVYDLQDKIESDIFAEISDIISLISPLELAENPLRLLTSLFHYFNDNSEICVVLLSKTGSITTGKRISRMIEGKFKNEWKSLTIGMSAREAHYYSLFVISGFVGILQGWIEAGRSEAPGEIAAIALNYIVSSKKGIPLGTMESPLIAERAELAQSGIDGNSTDGNSSGGEGRLSREQGSTE</sequence>
<evidence type="ECO:0000259" key="4">
    <source>
        <dbReference type="PROSITE" id="PS50977"/>
    </source>
</evidence>
<dbReference type="InterPro" id="IPR009057">
    <property type="entry name" value="Homeodomain-like_sf"/>
</dbReference>
<evidence type="ECO:0000313" key="6">
    <source>
        <dbReference type="Proteomes" id="UP000266177"/>
    </source>
</evidence>
<dbReference type="Pfam" id="PF14278">
    <property type="entry name" value="TetR_C_8"/>
    <property type="match status" value="1"/>
</dbReference>
<dbReference type="InterPro" id="IPR050624">
    <property type="entry name" value="HTH-type_Tx_Regulator"/>
</dbReference>
<protein>
    <submittedName>
        <fullName evidence="5">TetR/AcrR family transcriptional regulator</fullName>
    </submittedName>
</protein>
<reference evidence="5 6" key="1">
    <citation type="submission" date="2018-09" db="EMBL/GenBank/DDBJ databases">
        <title>Paenibacillus SK2017-BO5.</title>
        <authorList>
            <person name="Piskunova J.V."/>
            <person name="Dubiley S.A."/>
            <person name="Severinov K.V."/>
        </authorList>
    </citation>
    <scope>NUCLEOTIDE SEQUENCE [LARGE SCALE GENOMIC DNA]</scope>
    <source>
        <strain evidence="5 6">BO5</strain>
    </source>
</reference>
<feature type="DNA-binding region" description="H-T-H motif" evidence="2">
    <location>
        <begin position="34"/>
        <end position="53"/>
    </location>
</feature>
<keyword evidence="1 2" id="KW-0238">DNA-binding</keyword>
<dbReference type="InterPro" id="IPR001647">
    <property type="entry name" value="HTH_TetR"/>
</dbReference>
<dbReference type="AlphaFoldDB" id="A0A3A3GG76"/>
<evidence type="ECO:0000256" key="2">
    <source>
        <dbReference type="PROSITE-ProRule" id="PRU00335"/>
    </source>
</evidence>
<dbReference type="InterPro" id="IPR039532">
    <property type="entry name" value="TetR_C_Firmicutes"/>
</dbReference>
<dbReference type="PANTHER" id="PTHR43479:SF7">
    <property type="entry name" value="TETR-FAMILY TRANSCRIPTIONAL REGULATOR"/>
    <property type="match status" value="1"/>
</dbReference>
<dbReference type="SUPFAM" id="SSF46689">
    <property type="entry name" value="Homeodomain-like"/>
    <property type="match status" value="1"/>
</dbReference>
<comment type="caution">
    <text evidence="5">The sequence shown here is derived from an EMBL/GenBank/DDBJ whole genome shotgun (WGS) entry which is preliminary data.</text>
</comment>
<evidence type="ECO:0000256" key="3">
    <source>
        <dbReference type="SAM" id="MobiDB-lite"/>
    </source>
</evidence>
<dbReference type="EMBL" id="QYZD01000020">
    <property type="protein sequence ID" value="RJG21881.1"/>
    <property type="molecule type" value="Genomic_DNA"/>
</dbReference>
<evidence type="ECO:0000313" key="5">
    <source>
        <dbReference type="EMBL" id="RJG21881.1"/>
    </source>
</evidence>
<dbReference type="GO" id="GO:0003677">
    <property type="term" value="F:DNA binding"/>
    <property type="evidence" value="ECO:0007669"/>
    <property type="project" value="UniProtKB-UniRule"/>
</dbReference>